<dbReference type="GO" id="GO:0005829">
    <property type="term" value="C:cytosol"/>
    <property type="evidence" value="ECO:0007669"/>
    <property type="project" value="TreeGrafter"/>
</dbReference>
<keyword evidence="3" id="KW-0418">Kinase</keyword>
<organism evidence="5">
    <name type="scientific">Mariniphaga anaerophila</name>
    <dbReference type="NCBI Taxonomy" id="1484053"/>
    <lineage>
        <taxon>Bacteria</taxon>
        <taxon>Pseudomonadati</taxon>
        <taxon>Bacteroidota</taxon>
        <taxon>Bacteroidia</taxon>
        <taxon>Marinilabiliales</taxon>
        <taxon>Prolixibacteraceae</taxon>
        <taxon>Mariniphaga</taxon>
    </lineage>
</organism>
<dbReference type="Gene3D" id="3.40.50.300">
    <property type="entry name" value="P-loop containing nucleotide triphosphate hydrolases"/>
    <property type="match status" value="1"/>
</dbReference>
<protein>
    <recommendedName>
        <fullName evidence="4">Guanylate kinase-like domain-containing protein</fullName>
    </recommendedName>
</protein>
<feature type="domain" description="Guanylate kinase-like" evidence="4">
    <location>
        <begin position="6"/>
        <end position="76"/>
    </location>
</feature>
<dbReference type="PANTHER" id="PTHR23117:SF13">
    <property type="entry name" value="GUANYLATE KINASE"/>
    <property type="match status" value="1"/>
</dbReference>
<dbReference type="GO" id="GO:0004385">
    <property type="term" value="F:GMP kinase activity"/>
    <property type="evidence" value="ECO:0007669"/>
    <property type="project" value="TreeGrafter"/>
</dbReference>
<dbReference type="Proteomes" id="UP000886047">
    <property type="component" value="Unassembled WGS sequence"/>
</dbReference>
<sequence>MMKSNHKLVIFSGPSCVGKSPLAKALARFYPELHSQMQPLVLYNSRAARPGETNGVDYHFRPRAEIEKLKTHNRFVVMDVRGDLQALDLQELKENLEKGDVLFEGNPFVGRVLQTHQALEG</sequence>
<comment type="caution">
    <text evidence="5">The sequence shown here is derived from an EMBL/GenBank/DDBJ whole genome shotgun (WGS) entry which is preliminary data.</text>
</comment>
<dbReference type="InterPro" id="IPR008144">
    <property type="entry name" value="Guanylate_kin-like_dom"/>
</dbReference>
<dbReference type="SUPFAM" id="SSF52540">
    <property type="entry name" value="P-loop containing nucleoside triphosphate hydrolases"/>
    <property type="match status" value="1"/>
</dbReference>
<dbReference type="PANTHER" id="PTHR23117">
    <property type="entry name" value="GUANYLATE KINASE-RELATED"/>
    <property type="match status" value="1"/>
</dbReference>
<dbReference type="Pfam" id="PF00625">
    <property type="entry name" value="Guanylate_kin"/>
    <property type="match status" value="1"/>
</dbReference>
<accession>A0A831LD64</accession>
<evidence type="ECO:0000259" key="4">
    <source>
        <dbReference type="PROSITE" id="PS50052"/>
    </source>
</evidence>
<dbReference type="AlphaFoldDB" id="A0A831LD64"/>
<comment type="similarity">
    <text evidence="1">Belongs to the guanylate kinase family.</text>
</comment>
<reference evidence="5" key="1">
    <citation type="journal article" date="2020" name="mSystems">
        <title>Genome- and Community-Level Interaction Insights into Carbon Utilization and Element Cycling Functions of Hydrothermarchaeota in Hydrothermal Sediment.</title>
        <authorList>
            <person name="Zhou Z."/>
            <person name="Liu Y."/>
            <person name="Xu W."/>
            <person name="Pan J."/>
            <person name="Luo Z.H."/>
            <person name="Li M."/>
        </authorList>
    </citation>
    <scope>NUCLEOTIDE SEQUENCE [LARGE SCALE GENOMIC DNA]</scope>
    <source>
        <strain evidence="5">SpSt-1217</strain>
    </source>
</reference>
<evidence type="ECO:0000256" key="3">
    <source>
        <dbReference type="ARBA" id="ARBA00022777"/>
    </source>
</evidence>
<proteinExistence type="inferred from homology"/>
<dbReference type="EMBL" id="DSDK01000702">
    <property type="protein sequence ID" value="HDR52449.1"/>
    <property type="molecule type" value="Genomic_DNA"/>
</dbReference>
<dbReference type="PROSITE" id="PS50052">
    <property type="entry name" value="GUANYLATE_KINASE_2"/>
    <property type="match status" value="1"/>
</dbReference>
<feature type="non-terminal residue" evidence="5">
    <location>
        <position position="121"/>
    </location>
</feature>
<keyword evidence="2" id="KW-0808">Transferase</keyword>
<name>A0A831LD64_9BACT</name>
<gene>
    <name evidence="5" type="ORF">ENN90_12655</name>
</gene>
<dbReference type="InterPro" id="IPR008145">
    <property type="entry name" value="GK/Ca_channel_bsu"/>
</dbReference>
<dbReference type="InterPro" id="IPR027417">
    <property type="entry name" value="P-loop_NTPase"/>
</dbReference>
<evidence type="ECO:0000256" key="2">
    <source>
        <dbReference type="ARBA" id="ARBA00022679"/>
    </source>
</evidence>
<evidence type="ECO:0000313" key="5">
    <source>
        <dbReference type="EMBL" id="HDR52449.1"/>
    </source>
</evidence>
<evidence type="ECO:0000256" key="1">
    <source>
        <dbReference type="ARBA" id="ARBA00005790"/>
    </source>
</evidence>